<dbReference type="Pfam" id="PF03259">
    <property type="entry name" value="Robl_LC7"/>
    <property type="match status" value="1"/>
</dbReference>
<evidence type="ECO:0000313" key="3">
    <source>
        <dbReference type="Proteomes" id="UP000305778"/>
    </source>
</evidence>
<evidence type="ECO:0000313" key="2">
    <source>
        <dbReference type="EMBL" id="TKA09293.1"/>
    </source>
</evidence>
<dbReference type="SMART" id="SM00960">
    <property type="entry name" value="Robl_LC7"/>
    <property type="match status" value="1"/>
</dbReference>
<dbReference type="OrthoDB" id="3727201at2"/>
<dbReference type="AlphaFoldDB" id="A0A4U0SJJ0"/>
<dbReference type="Proteomes" id="UP000305778">
    <property type="component" value="Unassembled WGS sequence"/>
</dbReference>
<name>A0A4U0SJJ0_9ACTN</name>
<dbReference type="GO" id="GO:0016740">
    <property type="term" value="F:transferase activity"/>
    <property type="evidence" value="ECO:0007669"/>
    <property type="project" value="UniProtKB-KW"/>
</dbReference>
<gene>
    <name evidence="2" type="ORF">FCI23_23385</name>
</gene>
<dbReference type="RefSeq" id="WP_136725900.1">
    <property type="nucleotide sequence ID" value="NZ_JAOPYF010000115.1"/>
</dbReference>
<evidence type="ECO:0000259" key="1">
    <source>
        <dbReference type="SMART" id="SM00960"/>
    </source>
</evidence>
<protein>
    <submittedName>
        <fullName evidence="2">Diacylglyceryl transferase</fullName>
    </submittedName>
</protein>
<dbReference type="InterPro" id="IPR004942">
    <property type="entry name" value="Roadblock/LAMTOR2_dom"/>
</dbReference>
<accession>A0A4U0SJJ0</accession>
<comment type="caution">
    <text evidence="2">The sequence shown here is derived from an EMBL/GenBank/DDBJ whole genome shotgun (WGS) entry which is preliminary data.</text>
</comment>
<reference evidence="2 3" key="1">
    <citation type="submission" date="2019-04" db="EMBL/GenBank/DDBJ databases">
        <title>Streptomyces oryziradicis sp. nov., a novel actinomycete isolated from rhizosphere soil of rice (Oryza sativa L.).</title>
        <authorList>
            <person name="Li C."/>
        </authorList>
    </citation>
    <scope>NUCLEOTIDE SEQUENCE [LARGE SCALE GENOMIC DNA]</scope>
    <source>
        <strain evidence="2 3">NEAU-C40</strain>
    </source>
</reference>
<proteinExistence type="predicted"/>
<dbReference type="Gene3D" id="3.30.450.30">
    <property type="entry name" value="Dynein light chain 2a, cytoplasmic"/>
    <property type="match status" value="1"/>
</dbReference>
<feature type="domain" description="Roadblock/LAMTOR2" evidence="1">
    <location>
        <begin position="8"/>
        <end position="96"/>
    </location>
</feature>
<sequence length="130" mass="13196">MTMEPGVLAELRSLRARVPHLTGGLVASTDGLVIAHDTSGTEPEGMAALAAAALGVGARLTDATGQGAFRELLARGEHGYVATYAAGGTAILTVVAGPDTNVGRLHLEARRSSGRIGDLVAGAPDLQERK</sequence>
<keyword evidence="2" id="KW-0808">Transferase</keyword>
<dbReference type="EMBL" id="SUMC01000023">
    <property type="protein sequence ID" value="TKA09293.1"/>
    <property type="molecule type" value="Genomic_DNA"/>
</dbReference>
<dbReference type="SUPFAM" id="SSF103196">
    <property type="entry name" value="Roadblock/LC7 domain"/>
    <property type="match status" value="1"/>
</dbReference>
<keyword evidence="3" id="KW-1185">Reference proteome</keyword>
<organism evidence="2 3">
    <name type="scientific">Actinacidiphila oryziradicis</name>
    <dbReference type="NCBI Taxonomy" id="2571141"/>
    <lineage>
        <taxon>Bacteria</taxon>
        <taxon>Bacillati</taxon>
        <taxon>Actinomycetota</taxon>
        <taxon>Actinomycetes</taxon>
        <taxon>Kitasatosporales</taxon>
        <taxon>Streptomycetaceae</taxon>
        <taxon>Actinacidiphila</taxon>
    </lineage>
</organism>